<accession>A0A0E3ZAX9</accession>
<reference evidence="2 3" key="1">
    <citation type="journal article" date="2012" name="BMC Genomics">
        <title>Genomic sequence analysis and characterization of Sneathia amnii sp. nov.</title>
        <authorList>
            <consortium name="Vaginal Microbiome Consortium (additional members)"/>
            <person name="Harwich M.D.Jr."/>
            <person name="Serrano M.G."/>
            <person name="Fettweis J.M."/>
            <person name="Alves J.M."/>
            <person name="Reimers M.A."/>
            <person name="Buck G.A."/>
            <person name="Jefferson K.K."/>
        </authorList>
    </citation>
    <scope>NUCLEOTIDE SEQUENCE [LARGE SCALE GENOMIC DNA]</scope>
    <source>
        <strain evidence="2 3">SN35</strain>
    </source>
</reference>
<dbReference type="InterPro" id="IPR010359">
    <property type="entry name" value="IrrE_HExxH"/>
</dbReference>
<dbReference type="PATRIC" id="fig|1069640.6.peg.522"/>
<dbReference type="Proteomes" id="UP000033103">
    <property type="component" value="Chromosome"/>
</dbReference>
<organism evidence="2 3">
    <name type="scientific">Sneathia vaginalis</name>
    <dbReference type="NCBI Taxonomy" id="187101"/>
    <lineage>
        <taxon>Bacteria</taxon>
        <taxon>Fusobacteriati</taxon>
        <taxon>Fusobacteriota</taxon>
        <taxon>Fusobacteriia</taxon>
        <taxon>Fusobacteriales</taxon>
        <taxon>Leptotrichiaceae</taxon>
        <taxon>Sneathia</taxon>
    </lineage>
</organism>
<dbReference type="EMBL" id="CP011280">
    <property type="protein sequence ID" value="AKC95451.1"/>
    <property type="molecule type" value="Genomic_DNA"/>
</dbReference>
<dbReference type="Pfam" id="PF06114">
    <property type="entry name" value="Peptidase_M78"/>
    <property type="match status" value="1"/>
</dbReference>
<feature type="domain" description="IrrE N-terminal-like" evidence="1">
    <location>
        <begin position="29"/>
        <end position="114"/>
    </location>
</feature>
<name>A0A0E3ZAX9_9FUSO</name>
<gene>
    <name evidence="2" type="ORF">VC03_02710</name>
</gene>
<proteinExistence type="predicted"/>
<evidence type="ECO:0000313" key="3">
    <source>
        <dbReference type="Proteomes" id="UP000033103"/>
    </source>
</evidence>
<protein>
    <recommendedName>
        <fullName evidence="1">IrrE N-terminal-like domain-containing protein</fullName>
    </recommendedName>
</protein>
<dbReference type="HOGENOM" id="CLU_1914017_0_0_0"/>
<dbReference type="Gene3D" id="1.10.10.2910">
    <property type="match status" value="1"/>
</dbReference>
<keyword evidence="3" id="KW-1185">Reference proteome</keyword>
<evidence type="ECO:0000313" key="2">
    <source>
        <dbReference type="EMBL" id="AKC95451.1"/>
    </source>
</evidence>
<evidence type="ECO:0000259" key="1">
    <source>
        <dbReference type="Pfam" id="PF06114"/>
    </source>
</evidence>
<dbReference type="STRING" id="187101.VC03_02710"/>
<dbReference type="KEGG" id="sns:VC03_02710"/>
<sequence>MQMSELIEYTLRLKNEYNSNINALINNGEHNIKIEYIEDMKENKSVYAYNFKMYDTFYIFLNPSVVNENNKDFVIAHELAHILLHDENMRTFSNLGLKTDKLETQANLFATYFLGYEYRDCDNNDDVQKAINYIHCNFRFCDLAKTM</sequence>
<dbReference type="AlphaFoldDB" id="A0A0E3ZAX9"/>